<comment type="function">
    <text evidence="9">Involved in the cellular defense against the biological effects of O6-methylguanine (O6-MeG) and O4-methylthymine (O4-MeT) in DNA. Repairs the methylated nucleobase in DNA by stoichiometrically transferring the methyl group to a cysteine residue in the enzyme. This is a suicide reaction: the enzyme is irreversibly inactivated.</text>
</comment>
<dbReference type="FunFam" id="1.10.10.10:FF:000214">
    <property type="entry name" value="Methylated-DNA--protein-cysteine methyltransferase"/>
    <property type="match status" value="1"/>
</dbReference>
<dbReference type="GO" id="GO:0003908">
    <property type="term" value="F:methylated-DNA-[protein]-cysteine S-methyltransferase activity"/>
    <property type="evidence" value="ECO:0007669"/>
    <property type="project" value="UniProtKB-UniRule"/>
</dbReference>
<dbReference type="InterPro" id="IPR008332">
    <property type="entry name" value="MethylG_MeTrfase_N"/>
</dbReference>
<dbReference type="CDD" id="cd06445">
    <property type="entry name" value="ATase"/>
    <property type="match status" value="1"/>
</dbReference>
<comment type="catalytic activity">
    <reaction evidence="8 9">
        <text>a 6-O-methyl-2'-deoxyguanosine in DNA + L-cysteinyl-[protein] = S-methyl-L-cysteinyl-[protein] + a 2'-deoxyguanosine in DNA</text>
        <dbReference type="Rhea" id="RHEA:24000"/>
        <dbReference type="Rhea" id="RHEA-COMP:10131"/>
        <dbReference type="Rhea" id="RHEA-COMP:10132"/>
        <dbReference type="Rhea" id="RHEA-COMP:11367"/>
        <dbReference type="Rhea" id="RHEA-COMP:11368"/>
        <dbReference type="ChEBI" id="CHEBI:29950"/>
        <dbReference type="ChEBI" id="CHEBI:82612"/>
        <dbReference type="ChEBI" id="CHEBI:85445"/>
        <dbReference type="ChEBI" id="CHEBI:85448"/>
        <dbReference type="EC" id="2.1.1.63"/>
    </reaction>
</comment>
<feature type="active site" description="Nucleophile; methyl group acceptor" evidence="9">
    <location>
        <position position="131"/>
    </location>
</feature>
<evidence type="ECO:0000256" key="9">
    <source>
        <dbReference type="HAMAP-Rule" id="MF_00772"/>
    </source>
</evidence>
<dbReference type="Gene3D" id="3.30.160.70">
    <property type="entry name" value="Methylated DNA-protein cysteine methyltransferase domain"/>
    <property type="match status" value="1"/>
</dbReference>
<dbReference type="PANTHER" id="PTHR10815">
    <property type="entry name" value="METHYLATED-DNA--PROTEIN-CYSTEINE METHYLTRANSFERASE"/>
    <property type="match status" value="1"/>
</dbReference>
<sequence>MELLKYKIIKTPVGFLKIVVNHRALLAILWDNEKLNRVRLDQMLEDKNDPLILETEKQLNEYFNCQRKAFDLPIEMLGTLFQKEVWKRLNLIPYGSTWTYKDVALKIHHPQAIRAVGAAIGRNPISIIVPCHRVIATNGRLTGFAGGLDRKKILLDLEMLN</sequence>
<comment type="miscellaneous">
    <text evidence="9">This enzyme catalyzes only one turnover and therefore is not strictly catalytic. According to one definition, an enzyme is a biocatalyst that acts repeatedly and over many reaction cycles.</text>
</comment>
<evidence type="ECO:0000259" key="10">
    <source>
        <dbReference type="Pfam" id="PF01035"/>
    </source>
</evidence>
<evidence type="ECO:0000256" key="8">
    <source>
        <dbReference type="ARBA" id="ARBA00049348"/>
    </source>
</evidence>
<dbReference type="InterPro" id="IPR036388">
    <property type="entry name" value="WH-like_DNA-bd_sf"/>
</dbReference>
<evidence type="ECO:0000313" key="12">
    <source>
        <dbReference type="EMBL" id="KIA78006.1"/>
    </source>
</evidence>
<dbReference type="PATRIC" id="fig|83552.4.peg.829"/>
<dbReference type="AlphaFoldDB" id="A0A0C1C395"/>
<dbReference type="InterPro" id="IPR036217">
    <property type="entry name" value="MethylDNA_cys_MeTrfase_DNAb"/>
</dbReference>
<dbReference type="InterPro" id="IPR014048">
    <property type="entry name" value="MethylDNA_cys_MeTrfase_DNA-bd"/>
</dbReference>
<comment type="subcellular location">
    <subcellularLocation>
        <location evidence="9">Cytoplasm</location>
    </subcellularLocation>
</comment>
<feature type="domain" description="Methylated-DNA-[protein]-cysteine S-methyltransferase DNA binding" evidence="10">
    <location>
        <begin position="81"/>
        <end position="158"/>
    </location>
</feature>
<evidence type="ECO:0000259" key="11">
    <source>
        <dbReference type="Pfam" id="PF02870"/>
    </source>
</evidence>
<dbReference type="PROSITE" id="PS00374">
    <property type="entry name" value="MGMT"/>
    <property type="match status" value="1"/>
</dbReference>
<dbReference type="RefSeq" id="WP_013924893.1">
    <property type="nucleotide sequence ID" value="NZ_JSAM01000050.1"/>
</dbReference>
<dbReference type="HAMAP" id="MF_00772">
    <property type="entry name" value="OGT"/>
    <property type="match status" value="1"/>
</dbReference>
<keyword evidence="4 9" id="KW-0489">Methyltransferase</keyword>
<comment type="catalytic activity">
    <reaction evidence="1 9">
        <text>a 4-O-methyl-thymidine in DNA + L-cysteinyl-[protein] = a thymidine in DNA + S-methyl-L-cysteinyl-[protein]</text>
        <dbReference type="Rhea" id="RHEA:53428"/>
        <dbReference type="Rhea" id="RHEA-COMP:10131"/>
        <dbReference type="Rhea" id="RHEA-COMP:10132"/>
        <dbReference type="Rhea" id="RHEA-COMP:13555"/>
        <dbReference type="Rhea" id="RHEA-COMP:13556"/>
        <dbReference type="ChEBI" id="CHEBI:29950"/>
        <dbReference type="ChEBI" id="CHEBI:82612"/>
        <dbReference type="ChEBI" id="CHEBI:137386"/>
        <dbReference type="ChEBI" id="CHEBI:137387"/>
        <dbReference type="EC" id="2.1.1.63"/>
    </reaction>
</comment>
<dbReference type="InterPro" id="IPR036631">
    <property type="entry name" value="MGMT_N_sf"/>
</dbReference>
<dbReference type="GO" id="GO:0032259">
    <property type="term" value="P:methylation"/>
    <property type="evidence" value="ECO:0007669"/>
    <property type="project" value="UniProtKB-KW"/>
</dbReference>
<dbReference type="GO" id="GO:0006307">
    <property type="term" value="P:DNA alkylation repair"/>
    <property type="evidence" value="ECO:0007669"/>
    <property type="project" value="UniProtKB-UniRule"/>
</dbReference>
<evidence type="ECO:0000256" key="7">
    <source>
        <dbReference type="ARBA" id="ARBA00023204"/>
    </source>
</evidence>
<dbReference type="EC" id="2.1.1.63" evidence="9"/>
<evidence type="ECO:0000256" key="2">
    <source>
        <dbReference type="ARBA" id="ARBA00008711"/>
    </source>
</evidence>
<dbReference type="InterPro" id="IPR001497">
    <property type="entry name" value="MethylDNA_cys_MeTrfase_AS"/>
</dbReference>
<dbReference type="SUPFAM" id="SSF46767">
    <property type="entry name" value="Methylated DNA-protein cysteine methyltransferase, C-terminal domain"/>
    <property type="match status" value="1"/>
</dbReference>
<reference evidence="12 13" key="1">
    <citation type="journal article" date="2014" name="Mol. Biol. Evol.">
        <title>Massive expansion of Ubiquitination-related gene families within the Chlamydiae.</title>
        <authorList>
            <person name="Domman D."/>
            <person name="Collingro A."/>
            <person name="Lagkouvardos I."/>
            <person name="Gehre L."/>
            <person name="Weinmaier T."/>
            <person name="Rattei T."/>
            <person name="Subtil A."/>
            <person name="Horn M."/>
        </authorList>
    </citation>
    <scope>NUCLEOTIDE SEQUENCE [LARGE SCALE GENOMIC DNA]</scope>
    <source>
        <strain evidence="12 13">OEW1</strain>
    </source>
</reference>
<dbReference type="Pfam" id="PF01035">
    <property type="entry name" value="DNA_binding_1"/>
    <property type="match status" value="1"/>
</dbReference>
<feature type="domain" description="Methylguanine DNA methyltransferase ribonuclease-like" evidence="11">
    <location>
        <begin position="4"/>
        <end position="75"/>
    </location>
</feature>
<dbReference type="EMBL" id="JSAM01000050">
    <property type="protein sequence ID" value="KIA78006.1"/>
    <property type="molecule type" value="Genomic_DNA"/>
</dbReference>
<dbReference type="Proteomes" id="UP000031307">
    <property type="component" value="Unassembled WGS sequence"/>
</dbReference>
<dbReference type="GO" id="GO:0005737">
    <property type="term" value="C:cytoplasm"/>
    <property type="evidence" value="ECO:0007669"/>
    <property type="project" value="UniProtKB-SubCell"/>
</dbReference>
<keyword evidence="5 9" id="KW-0808">Transferase</keyword>
<dbReference type="Gene3D" id="1.10.10.10">
    <property type="entry name" value="Winged helix-like DNA-binding domain superfamily/Winged helix DNA-binding domain"/>
    <property type="match status" value="1"/>
</dbReference>
<protein>
    <recommendedName>
        <fullName evidence="9">Methylated-DNA--protein-cysteine methyltransferase</fullName>
        <ecNumber evidence="9">2.1.1.63</ecNumber>
    </recommendedName>
    <alternativeName>
        <fullName evidence="9">6-O-methylguanine-DNA methyltransferase</fullName>
        <shortName evidence="9">MGMT</shortName>
    </alternativeName>
    <alternativeName>
        <fullName evidence="9">O-6-methylguanine-DNA-alkyltransferase</fullName>
    </alternativeName>
</protein>
<accession>A0A0C1C395</accession>
<evidence type="ECO:0000256" key="1">
    <source>
        <dbReference type="ARBA" id="ARBA00001286"/>
    </source>
</evidence>
<gene>
    <name evidence="12" type="primary">ogt</name>
    <name evidence="12" type="ORF">DB43_FF00250</name>
</gene>
<dbReference type="PANTHER" id="PTHR10815:SF5">
    <property type="entry name" value="METHYLATED-DNA--PROTEIN-CYSTEINE METHYLTRANSFERASE"/>
    <property type="match status" value="1"/>
</dbReference>
<comment type="similarity">
    <text evidence="2 9">Belongs to the MGMT family.</text>
</comment>
<keyword evidence="6 9" id="KW-0227">DNA damage</keyword>
<comment type="caution">
    <text evidence="12">The sequence shown here is derived from an EMBL/GenBank/DDBJ whole genome shotgun (WGS) entry which is preliminary data.</text>
</comment>
<proteinExistence type="inferred from homology"/>
<dbReference type="OMA" id="INNPKSC"/>
<evidence type="ECO:0000256" key="4">
    <source>
        <dbReference type="ARBA" id="ARBA00022603"/>
    </source>
</evidence>
<organism evidence="12 13">
    <name type="scientific">Parachlamydia acanthamoebae</name>
    <dbReference type="NCBI Taxonomy" id="83552"/>
    <lineage>
        <taxon>Bacteria</taxon>
        <taxon>Pseudomonadati</taxon>
        <taxon>Chlamydiota</taxon>
        <taxon>Chlamydiia</taxon>
        <taxon>Parachlamydiales</taxon>
        <taxon>Parachlamydiaceae</taxon>
        <taxon>Parachlamydia</taxon>
    </lineage>
</organism>
<name>A0A0C1C395_9BACT</name>
<evidence type="ECO:0000313" key="13">
    <source>
        <dbReference type="Proteomes" id="UP000031307"/>
    </source>
</evidence>
<dbReference type="SUPFAM" id="SSF53155">
    <property type="entry name" value="Methylated DNA-protein cysteine methyltransferase domain"/>
    <property type="match status" value="1"/>
</dbReference>
<evidence type="ECO:0000256" key="3">
    <source>
        <dbReference type="ARBA" id="ARBA00022490"/>
    </source>
</evidence>
<keyword evidence="3 9" id="KW-0963">Cytoplasm</keyword>
<evidence type="ECO:0000256" key="5">
    <source>
        <dbReference type="ARBA" id="ARBA00022679"/>
    </source>
</evidence>
<evidence type="ECO:0000256" key="6">
    <source>
        <dbReference type="ARBA" id="ARBA00022763"/>
    </source>
</evidence>
<keyword evidence="7 9" id="KW-0234">DNA repair</keyword>
<dbReference type="InterPro" id="IPR023546">
    <property type="entry name" value="MGMT"/>
</dbReference>
<dbReference type="Pfam" id="PF02870">
    <property type="entry name" value="Methyltransf_1N"/>
    <property type="match status" value="1"/>
</dbReference>
<dbReference type="NCBIfam" id="TIGR00589">
    <property type="entry name" value="ogt"/>
    <property type="match status" value="1"/>
</dbReference>